<comment type="caution">
    <text evidence="2">The sequence shown here is derived from an EMBL/GenBank/DDBJ whole genome shotgun (WGS) entry which is preliminary data.</text>
</comment>
<keyword evidence="3" id="KW-1185">Reference proteome</keyword>
<keyword evidence="1" id="KW-0812">Transmembrane</keyword>
<reference evidence="2 3" key="1">
    <citation type="submission" date="2019-07" db="EMBL/GenBank/DDBJ databases">
        <title>Genomics analysis of Aphanomyces spp. identifies a new class of oomycete effector associated with host adaptation.</title>
        <authorList>
            <person name="Gaulin E."/>
        </authorList>
    </citation>
    <scope>NUCLEOTIDE SEQUENCE [LARGE SCALE GENOMIC DNA]</scope>
    <source>
        <strain evidence="2 3">ATCC 201684</strain>
    </source>
</reference>
<organism evidence="2 3">
    <name type="scientific">Aphanomyces euteiches</name>
    <dbReference type="NCBI Taxonomy" id="100861"/>
    <lineage>
        <taxon>Eukaryota</taxon>
        <taxon>Sar</taxon>
        <taxon>Stramenopiles</taxon>
        <taxon>Oomycota</taxon>
        <taxon>Saprolegniomycetes</taxon>
        <taxon>Saprolegniales</taxon>
        <taxon>Verrucalvaceae</taxon>
        <taxon>Aphanomyces</taxon>
    </lineage>
</organism>
<keyword evidence="1" id="KW-1133">Transmembrane helix</keyword>
<protein>
    <submittedName>
        <fullName evidence="2">Uncharacterized protein</fullName>
    </submittedName>
</protein>
<evidence type="ECO:0000256" key="1">
    <source>
        <dbReference type="SAM" id="Phobius"/>
    </source>
</evidence>
<dbReference type="AlphaFoldDB" id="A0A6G0WAC5"/>
<gene>
    <name evidence="2" type="ORF">Ae201684_017600</name>
</gene>
<sequence length="83" mass="9508">MYGRRLQVHWQLCNSFSNSPPPSNMKFVHLVVLLVCLLSVVVAEASRWDRFKGWVSKKGTKARNFKNKLEVTAALDGLKKFET</sequence>
<evidence type="ECO:0000313" key="2">
    <source>
        <dbReference type="EMBL" id="KAF0723520.1"/>
    </source>
</evidence>
<accession>A0A6G0WAC5</accession>
<evidence type="ECO:0000313" key="3">
    <source>
        <dbReference type="Proteomes" id="UP000481153"/>
    </source>
</evidence>
<dbReference type="EMBL" id="VJMJ01000304">
    <property type="protein sequence ID" value="KAF0723520.1"/>
    <property type="molecule type" value="Genomic_DNA"/>
</dbReference>
<keyword evidence="1" id="KW-0472">Membrane</keyword>
<feature type="transmembrane region" description="Helical" evidence="1">
    <location>
        <begin position="27"/>
        <end position="48"/>
    </location>
</feature>
<name>A0A6G0WAC5_9STRA</name>
<proteinExistence type="predicted"/>
<dbReference type="Proteomes" id="UP000481153">
    <property type="component" value="Unassembled WGS sequence"/>
</dbReference>